<proteinExistence type="predicted"/>
<keyword evidence="2" id="KW-1185">Reference proteome</keyword>
<evidence type="ECO:0000313" key="2">
    <source>
        <dbReference type="Proteomes" id="UP000093343"/>
    </source>
</evidence>
<dbReference type="CDD" id="cd08916">
    <property type="entry name" value="TrHb3_P"/>
    <property type="match status" value="1"/>
</dbReference>
<gene>
    <name evidence="1" type="ORF">FLP_07125</name>
</gene>
<reference evidence="2" key="1">
    <citation type="submission" date="2016-03" db="EMBL/GenBank/DDBJ databases">
        <title>Draft genome sequence of Paenibacillus glacialis DSM 22343.</title>
        <authorList>
            <person name="Shin S.-K."/>
            <person name="Yi H."/>
        </authorList>
    </citation>
    <scope>NUCLEOTIDE SEQUENCE [LARGE SCALE GENOMIC DNA]</scope>
    <source>
        <strain evidence="2">CCUG 60099</strain>
    </source>
</reference>
<comment type="caution">
    <text evidence="1">The sequence shown here is derived from an EMBL/GenBank/DDBJ whole genome shotgun (WGS) entry which is preliminary data.</text>
</comment>
<name>A0ABX2XL23_9FLAO</name>
<dbReference type="Proteomes" id="UP000093343">
    <property type="component" value="Unassembled WGS sequence"/>
</dbReference>
<dbReference type="InterPro" id="IPR009050">
    <property type="entry name" value="Globin-like_sf"/>
</dbReference>
<dbReference type="InterPro" id="IPR012292">
    <property type="entry name" value="Globin/Proto"/>
</dbReference>
<accession>A0ABX2XL23</accession>
<dbReference type="EMBL" id="LVEN01000011">
    <property type="protein sequence ID" value="OCB76028.1"/>
    <property type="molecule type" value="Genomic_DNA"/>
</dbReference>
<dbReference type="RefSeq" id="WP_065448832.1">
    <property type="nucleotide sequence ID" value="NZ_LVEN01000011.1"/>
</dbReference>
<sequence length="123" mass="14472">MKTDIKNKEDIKILVDAFYQKIRTDATIGYLFTEVAAVNWEKHLPIMYDFWDNILFYTGNFDGNPMMKHRALNQKSSLTKSHFKHWTKLWKNTVDDLFEGQKASEIKIRANNISKAMISKVIQ</sequence>
<protein>
    <submittedName>
        <fullName evidence="1">Hemoglobin-like protein</fullName>
    </submittedName>
</protein>
<evidence type="ECO:0000313" key="1">
    <source>
        <dbReference type="EMBL" id="OCB76028.1"/>
    </source>
</evidence>
<dbReference type="SUPFAM" id="SSF46458">
    <property type="entry name" value="Globin-like"/>
    <property type="match status" value="1"/>
</dbReference>
<organism evidence="1 2">
    <name type="scientific">Flavobacterium piscis</name>
    <dbReference type="NCBI Taxonomy" id="1114874"/>
    <lineage>
        <taxon>Bacteria</taxon>
        <taxon>Pseudomonadati</taxon>
        <taxon>Bacteroidota</taxon>
        <taxon>Flavobacteriia</taxon>
        <taxon>Flavobacteriales</taxon>
        <taxon>Flavobacteriaceae</taxon>
        <taxon>Flavobacterium</taxon>
    </lineage>
</organism>
<dbReference type="Gene3D" id="1.10.490.10">
    <property type="entry name" value="Globins"/>
    <property type="match status" value="1"/>
</dbReference>